<dbReference type="GO" id="GO:0016787">
    <property type="term" value="F:hydrolase activity"/>
    <property type="evidence" value="ECO:0007669"/>
    <property type="project" value="UniProtKB-KW"/>
</dbReference>
<dbReference type="AlphaFoldDB" id="A0A3Q3AX69"/>
<feature type="compositionally biased region" description="Low complexity" evidence="11">
    <location>
        <begin position="138"/>
        <end position="169"/>
    </location>
</feature>
<dbReference type="RefSeq" id="XP_017279870.1">
    <property type="nucleotide sequence ID" value="XM_017424381.2"/>
</dbReference>
<proteinExistence type="inferred from homology"/>
<dbReference type="OMA" id="KCVPHAE"/>
<name>A0A3Q3AX69_KRYMA</name>
<feature type="region of interest" description="Disordered" evidence="11">
    <location>
        <begin position="1"/>
        <end position="172"/>
    </location>
</feature>
<accession>A0A3Q3AX69</accession>
<feature type="domain" description="Helicase C-terminal" evidence="13">
    <location>
        <begin position="670"/>
        <end position="823"/>
    </location>
</feature>
<dbReference type="GeneID" id="108240704"/>
<evidence type="ECO:0000256" key="3">
    <source>
        <dbReference type="ARBA" id="ARBA00022737"/>
    </source>
</evidence>
<keyword evidence="3" id="KW-0677">Repeat</keyword>
<comment type="catalytic activity">
    <reaction evidence="9">
        <text>ATP + H2O = ADP + phosphate + H(+)</text>
        <dbReference type="Rhea" id="RHEA:13065"/>
        <dbReference type="ChEBI" id="CHEBI:15377"/>
        <dbReference type="ChEBI" id="CHEBI:15378"/>
        <dbReference type="ChEBI" id="CHEBI:30616"/>
        <dbReference type="ChEBI" id="CHEBI:43474"/>
        <dbReference type="ChEBI" id="CHEBI:456216"/>
    </reaction>
    <physiologicalReaction direction="left-to-right" evidence="9">
        <dbReference type="Rhea" id="RHEA:13066"/>
    </physiologicalReaction>
</comment>
<evidence type="ECO:0000259" key="12">
    <source>
        <dbReference type="PROSITE" id="PS51192"/>
    </source>
</evidence>
<evidence type="ECO:0000256" key="5">
    <source>
        <dbReference type="ARBA" id="ARBA00023054"/>
    </source>
</evidence>
<dbReference type="GO" id="GO:0043596">
    <property type="term" value="C:nuclear replication fork"/>
    <property type="evidence" value="ECO:0007669"/>
    <property type="project" value="TreeGrafter"/>
</dbReference>
<dbReference type="Pfam" id="PF00176">
    <property type="entry name" value="SNF2-rel_dom"/>
    <property type="match status" value="1"/>
</dbReference>
<feature type="compositionally biased region" description="Basic and acidic residues" evidence="11">
    <location>
        <begin position="9"/>
        <end position="25"/>
    </location>
</feature>
<keyword evidence="5" id="KW-0175">Coiled coil</keyword>
<dbReference type="CDD" id="cd18010">
    <property type="entry name" value="DEXHc_HARP_SMARCAL1"/>
    <property type="match status" value="1"/>
</dbReference>
<keyword evidence="6" id="KW-0539">Nucleus</keyword>
<dbReference type="SMART" id="SM00487">
    <property type="entry name" value="DEXDc"/>
    <property type="match status" value="1"/>
</dbReference>
<comment type="subcellular location">
    <subcellularLocation>
        <location evidence="1">Nucleus</location>
    </subcellularLocation>
</comment>
<dbReference type="GO" id="GO:0031297">
    <property type="term" value="P:replication fork processing"/>
    <property type="evidence" value="ECO:0007669"/>
    <property type="project" value="TreeGrafter"/>
</dbReference>
<evidence type="ECO:0000256" key="7">
    <source>
        <dbReference type="ARBA" id="ARBA00029621"/>
    </source>
</evidence>
<dbReference type="PANTHER" id="PTHR45766">
    <property type="entry name" value="DNA ANNEALING HELICASE AND ENDONUCLEASE ZRANB3 FAMILY MEMBER"/>
    <property type="match status" value="1"/>
</dbReference>
<dbReference type="InterPro" id="IPR001650">
    <property type="entry name" value="Helicase_C-like"/>
</dbReference>
<dbReference type="Ensembl" id="ENSKMAT00000016324.1">
    <property type="protein sequence ID" value="ENSKMAP00000016094.1"/>
    <property type="gene ID" value="ENSKMAG00000012023.1"/>
</dbReference>
<dbReference type="GO" id="GO:0005524">
    <property type="term" value="F:ATP binding"/>
    <property type="evidence" value="ECO:0007669"/>
    <property type="project" value="InterPro"/>
</dbReference>
<reference evidence="15" key="1">
    <citation type="submission" date="2025-08" db="UniProtKB">
        <authorList>
            <consortium name="Ensembl"/>
        </authorList>
    </citation>
    <scope>IDENTIFICATION</scope>
</reference>
<dbReference type="GeneTree" id="ENSGT00940000157608"/>
<organism evidence="15 16">
    <name type="scientific">Kryptolebias marmoratus</name>
    <name type="common">Mangrove killifish</name>
    <name type="synonym">Rivulus marmoratus</name>
    <dbReference type="NCBI Taxonomy" id="37003"/>
    <lineage>
        <taxon>Eukaryota</taxon>
        <taxon>Metazoa</taxon>
        <taxon>Chordata</taxon>
        <taxon>Craniata</taxon>
        <taxon>Vertebrata</taxon>
        <taxon>Euteleostomi</taxon>
        <taxon>Actinopterygii</taxon>
        <taxon>Neopterygii</taxon>
        <taxon>Teleostei</taxon>
        <taxon>Neoteleostei</taxon>
        <taxon>Acanthomorphata</taxon>
        <taxon>Ovalentaria</taxon>
        <taxon>Atherinomorphae</taxon>
        <taxon>Cyprinodontiformes</taxon>
        <taxon>Rivulidae</taxon>
        <taxon>Kryptolebias</taxon>
    </lineage>
</organism>
<evidence type="ECO:0000259" key="14">
    <source>
        <dbReference type="PROSITE" id="PS51467"/>
    </source>
</evidence>
<dbReference type="KEGG" id="kmr:108240704"/>
<feature type="compositionally biased region" description="Polar residues" evidence="11">
    <location>
        <begin position="102"/>
        <end position="122"/>
    </location>
</feature>
<dbReference type="PROSITE" id="PS51467">
    <property type="entry name" value="HARP"/>
    <property type="match status" value="2"/>
</dbReference>
<evidence type="ECO:0000256" key="8">
    <source>
        <dbReference type="ARBA" id="ARBA00031896"/>
    </source>
</evidence>
<dbReference type="InterPro" id="IPR038718">
    <property type="entry name" value="SNF2-like_sf"/>
</dbReference>
<evidence type="ECO:0000256" key="4">
    <source>
        <dbReference type="ARBA" id="ARBA00022801"/>
    </source>
</evidence>
<evidence type="ECO:0000256" key="9">
    <source>
        <dbReference type="ARBA" id="ARBA00048778"/>
    </source>
</evidence>
<sequence length="868" mass="95575">MPNQLTAEQQRKIEENRRRALERRAQRLGGTIGSGKQPSAGSGGAAVRAQPPRQGVSLVPADHTNSSSAPKPFGPPTFKKDPQSFSKQVQQPQLQPGTGGQINQNKSTQVTGPHLHSNQHLNNPALCGGAQPKSNATSSSSGSVVGSFYRQASKPAQAPAPQQPSPSASLTAVPAKKPAVAIRGKCVPHSDNRFRVEVGYHVELISIFKSISSRNYDPTTKTWNFSLDDYGQLMKQAAAVPSVSLRPLEGVEALDDVSSNRPRDGAALSALLKLCSSWQKPKATLRGQCILVSRTKFEVDILYHADVIAAFKQMPTKSYDVATRKWSFLLEDYKKLMDLLSSIAAVEVEPLPRAIIQAFSARFDGTEARSLAVPEADLSSIDPSLTSSLMPFQREGVNFAVSKQGRLLLADDMGLGKTVQAICIAAYYKDEWPLLVVTPSSVRFTWAEAFRRWLPSLSPGSINVAVKAKDDMRSGLVNIISYDLLSRTEKQHQQNSFGVLIMDECHFLKNMKTARCKAALPLLKAAKRVILLSGTPAMSRPCELYTQILAVRPSLFPRFHEFGLRYCDAREKNWGWDYSGSSNLGELKLLLDECLMLRRLKSDVLSQLPAKQRKVVTVTIDGINTRTKAALSAAAKELAKNHRSKMEEKAALLVFYNHTAEAKLQAIMEYITDMLECGREKFLVFAHHKLVLDHITAELVKKGVSFIRIDGTTPSAERQQLCEKFQFSSGTCVALLSITAANMGVTLHSADLVIFAELFWNPGVLVQAEDRVHRIGQTSNVNIHYLVAKGTSDDHLWPMIQSKMNVLEKVGLSESNLSDNAVNASFRSKDPEQKSIMEMFQRSFSEDDDLDEAVLMEAANDWEEDAAA</sequence>
<dbReference type="Gene3D" id="3.40.50.10810">
    <property type="entry name" value="Tandem AAA-ATPase domain"/>
    <property type="match status" value="1"/>
</dbReference>
<evidence type="ECO:0000256" key="2">
    <source>
        <dbReference type="ARBA" id="ARBA00020162"/>
    </source>
</evidence>
<dbReference type="Gene3D" id="3.40.50.300">
    <property type="entry name" value="P-loop containing nucleotide triphosphate hydrolases"/>
    <property type="match status" value="1"/>
</dbReference>
<dbReference type="STRING" id="37003.ENSKMAP00000016094"/>
<dbReference type="SUPFAM" id="SSF52540">
    <property type="entry name" value="P-loop containing nucleoside triphosphate hydrolases"/>
    <property type="match status" value="2"/>
</dbReference>
<dbReference type="OrthoDB" id="2801544at2759"/>
<dbReference type="Proteomes" id="UP000264800">
    <property type="component" value="Unplaced"/>
</dbReference>
<dbReference type="CDD" id="cd18793">
    <property type="entry name" value="SF2_C_SNF"/>
    <property type="match status" value="1"/>
</dbReference>
<comment type="similarity">
    <text evidence="10">Belongs to the SNF2/RAD54 helicase family. SMARCAL1 subfamily.</text>
</comment>
<evidence type="ECO:0000256" key="6">
    <source>
        <dbReference type="ARBA" id="ARBA00023242"/>
    </source>
</evidence>
<dbReference type="GO" id="GO:0006281">
    <property type="term" value="P:DNA repair"/>
    <property type="evidence" value="ECO:0007669"/>
    <property type="project" value="TreeGrafter"/>
</dbReference>
<evidence type="ECO:0000259" key="13">
    <source>
        <dbReference type="PROSITE" id="PS51194"/>
    </source>
</evidence>
<evidence type="ECO:0000313" key="16">
    <source>
        <dbReference type="Proteomes" id="UP000264800"/>
    </source>
</evidence>
<dbReference type="InterPro" id="IPR014001">
    <property type="entry name" value="Helicase_ATP-bd"/>
</dbReference>
<dbReference type="InterPro" id="IPR049730">
    <property type="entry name" value="SNF2/RAD54-like_C"/>
</dbReference>
<keyword evidence="4" id="KW-0378">Hydrolase</keyword>
<evidence type="ECO:0000256" key="10">
    <source>
        <dbReference type="PROSITE-ProRule" id="PRU00800"/>
    </source>
</evidence>
<dbReference type="SMART" id="SM00490">
    <property type="entry name" value="HELICc"/>
    <property type="match status" value="1"/>
</dbReference>
<dbReference type="Pfam" id="PF00271">
    <property type="entry name" value="Helicase_C"/>
    <property type="match status" value="1"/>
</dbReference>
<dbReference type="Pfam" id="PF07443">
    <property type="entry name" value="HARP"/>
    <property type="match status" value="2"/>
</dbReference>
<feature type="domain" description="HARP" evidence="14">
    <location>
        <begin position="178"/>
        <end position="249"/>
    </location>
</feature>
<evidence type="ECO:0000313" key="15">
    <source>
        <dbReference type="Ensembl" id="ENSKMAP00000016094.1"/>
    </source>
</evidence>
<feature type="compositionally biased region" description="Low complexity" evidence="11">
    <location>
        <begin position="83"/>
        <end position="96"/>
    </location>
</feature>
<dbReference type="PROSITE" id="PS51192">
    <property type="entry name" value="HELICASE_ATP_BIND_1"/>
    <property type="match status" value="1"/>
</dbReference>
<keyword evidence="16" id="KW-1185">Reference proteome</keyword>
<dbReference type="PANTHER" id="PTHR45766:SF6">
    <property type="entry name" value="SWI_SNF-RELATED MATRIX-ASSOCIATED ACTIN-DEPENDENT REGULATOR OF CHROMATIN SUBFAMILY A-LIKE PROTEIN 1"/>
    <property type="match status" value="1"/>
</dbReference>
<reference evidence="15" key="2">
    <citation type="submission" date="2025-09" db="UniProtKB">
        <authorList>
            <consortium name="Ensembl"/>
        </authorList>
    </citation>
    <scope>IDENTIFICATION</scope>
</reference>
<dbReference type="InterPro" id="IPR000330">
    <property type="entry name" value="SNF2_N"/>
</dbReference>
<evidence type="ECO:0000256" key="11">
    <source>
        <dbReference type="SAM" id="MobiDB-lite"/>
    </source>
</evidence>
<dbReference type="FunFam" id="3.40.50.300:FF:001036">
    <property type="entry name" value="SWI/SNF related, matrix associated, actin dependent regulator of chromatin, subfamily a like 1"/>
    <property type="match status" value="1"/>
</dbReference>
<dbReference type="CTD" id="50485"/>
<evidence type="ECO:0000256" key="1">
    <source>
        <dbReference type="ARBA" id="ARBA00004123"/>
    </source>
</evidence>
<protein>
    <recommendedName>
        <fullName evidence="2">SWI/SNF-related matrix-associated actin-dependent regulator of chromatin subfamily A-like protein 1</fullName>
    </recommendedName>
    <alternativeName>
        <fullName evidence="8">HepA-related protein</fullName>
    </alternativeName>
    <alternativeName>
        <fullName evidence="7">Sucrose nonfermenting protein 2-like 1</fullName>
    </alternativeName>
</protein>
<dbReference type="InterPro" id="IPR027417">
    <property type="entry name" value="P-loop_NTPase"/>
</dbReference>
<dbReference type="PROSITE" id="PS51194">
    <property type="entry name" value="HELICASE_CTER"/>
    <property type="match status" value="1"/>
</dbReference>
<dbReference type="InterPro" id="IPR010003">
    <property type="entry name" value="HARP_dom"/>
</dbReference>
<dbReference type="RefSeq" id="XP_017279869.1">
    <property type="nucleotide sequence ID" value="XM_017424380.3"/>
</dbReference>
<feature type="domain" description="HARP" evidence="14">
    <location>
        <begin position="281"/>
        <end position="352"/>
    </location>
</feature>
<feature type="domain" description="Helicase ATP-binding" evidence="12">
    <location>
        <begin position="398"/>
        <end position="554"/>
    </location>
</feature>
<dbReference type="FunFam" id="3.40.50.10810:FF:000026">
    <property type="entry name" value="SWI/SNF related, matrix associated, actin dependent regulator of chromatin, subfamily a-like 1"/>
    <property type="match status" value="1"/>
</dbReference>